<dbReference type="PANTHER" id="PTHR32063:SF0">
    <property type="entry name" value="SWARMING MOTILITY PROTEIN SWRC"/>
    <property type="match status" value="1"/>
</dbReference>
<dbReference type="Gene3D" id="3.30.2090.10">
    <property type="entry name" value="Multidrug efflux transporter AcrB TolC docking domain, DN and DC subdomains"/>
    <property type="match status" value="2"/>
</dbReference>
<dbReference type="PRINTS" id="PR00702">
    <property type="entry name" value="ACRIFLAVINRP"/>
</dbReference>
<feature type="transmembrane region" description="Helical" evidence="1">
    <location>
        <begin position="875"/>
        <end position="894"/>
    </location>
</feature>
<dbReference type="Pfam" id="PF00873">
    <property type="entry name" value="ACR_tran"/>
    <property type="match status" value="1"/>
</dbReference>
<feature type="transmembrane region" description="Helical" evidence="1">
    <location>
        <begin position="429"/>
        <end position="449"/>
    </location>
</feature>
<keyword evidence="1" id="KW-0812">Transmembrane</keyword>
<feature type="transmembrane region" description="Helical" evidence="1">
    <location>
        <begin position="901"/>
        <end position="921"/>
    </location>
</feature>
<dbReference type="Gene3D" id="1.20.1640.10">
    <property type="entry name" value="Multidrug efflux transporter AcrB transmembrane domain"/>
    <property type="match status" value="2"/>
</dbReference>
<keyword evidence="3" id="KW-1185">Reference proteome</keyword>
<dbReference type="Proteomes" id="UP000280960">
    <property type="component" value="Chromosome"/>
</dbReference>
<dbReference type="InterPro" id="IPR001036">
    <property type="entry name" value="Acrflvin-R"/>
</dbReference>
<evidence type="ECO:0000313" key="3">
    <source>
        <dbReference type="Proteomes" id="UP000280960"/>
    </source>
</evidence>
<feature type="transmembrane region" description="Helical" evidence="1">
    <location>
        <begin position="973"/>
        <end position="992"/>
    </location>
</feature>
<dbReference type="SUPFAM" id="SSF82693">
    <property type="entry name" value="Multidrug efflux transporter AcrB pore domain, PN1, PN2, PC1 and PC2 subdomains"/>
    <property type="match status" value="3"/>
</dbReference>
<dbReference type="GO" id="GO:0005886">
    <property type="term" value="C:plasma membrane"/>
    <property type="evidence" value="ECO:0007669"/>
    <property type="project" value="TreeGrafter"/>
</dbReference>
<dbReference type="GO" id="GO:0042910">
    <property type="term" value="F:xenobiotic transmembrane transporter activity"/>
    <property type="evidence" value="ECO:0007669"/>
    <property type="project" value="TreeGrafter"/>
</dbReference>
<organism evidence="2 3">
    <name type="scientific">Biomaibacter acetigenes</name>
    <dbReference type="NCBI Taxonomy" id="2316383"/>
    <lineage>
        <taxon>Bacteria</taxon>
        <taxon>Bacillati</taxon>
        <taxon>Bacillota</taxon>
        <taxon>Clostridia</taxon>
        <taxon>Thermosediminibacterales</taxon>
        <taxon>Tepidanaerobacteraceae</taxon>
        <taxon>Biomaibacter</taxon>
    </lineage>
</organism>
<dbReference type="Gene3D" id="3.30.70.1440">
    <property type="entry name" value="Multidrug efflux transporter AcrB pore domain"/>
    <property type="match status" value="1"/>
</dbReference>
<sequence>MNLASFSIKRPVTMLMIIAIMLVLGFISFTRLGIDLFPNFVYPGAVVITEYKGASPQEVESMITQPLEQMLSTISNVKNIQSFSSEGNSTVFVEFNWGTDMDMAALDMREQVDFIKPFLPEGAKSPMVIKFDPSMMPVMQLALYGGNDIVQLKNIADDVITKRLLRLEGVASVNVVGGLEREIDINVDPDKLAFYGLSMQQIARTLQAENMNLPGGTVSQGKKDYLIRTTAQFKDISEIENLPIPLPQGGTISLKNLAEIKDTHKEVSTIARFNGKPSITLMIRKQSSYNTVQVANRIKAEMEKIKKVVPVGIGYVPVLDQAEFIEKSIGNVTSNAITGALLAVMVLYLFLRNLRTTVIIALSIPISIIATFVLIYFNHLTLNMMSLGGLALGVGMLVDNSIVVLENIFRHRQEGEEAITAAISGTNEVSMAVTASTLTTIAVFLPIIFVQGITAQFFKELALTVTFSLLSSLAAALTVVPLFSSRLIQATGAAGGSTIRGAAGNGLFRIINISLDSFSRFYERTEKNYGRLLKWSLSHRKLVVIFAAVLFILSIVLIPLIGTEFLPQSDTGMITVSVKMPDGTNLDETDKFVSQIEQKLKGIKEIDGVLANVGSSTSYLEDSSQQSKNVANIAVVLKSLSERKRSSQDLAEEIRKITGRMPGAEVKVDTMSSMDFGGGGTLKPISISIKGDDFDKLKEISDRVVDIVKSVPGTREVESSLERGKPELDIKVDRDKAALYGLSTSQVAQAVNSAVAGSTATKYKVGGDEVDVVIKAQKNLIDDISKVRNLLIPSPSGALITLGDVARVEKSIGPVTIDRDDQTRVVTITGDVVGRAAGTVNNEIQKKLAAISLPEGYSFKMGGEQEQMMESFRDLFLAFILAVILVYMVMAAQFESLSQPLGIMFTVPLAIIGVVFALLVTRRHLNMPAFIGIIMLAGIVVNNAIVLVDFINQLRHKGMSREEAIIKAGPLRLRPILMTTLTTVLGLFPLALGLGEGGELRAPMATAVIGGLTFSTLLTLVVIPVIYTILEDIGSIWKRIRIGRRRRAVTAEKSR</sequence>
<dbReference type="Gene3D" id="3.30.70.1430">
    <property type="entry name" value="Multidrug efflux transporter AcrB pore domain"/>
    <property type="match status" value="2"/>
</dbReference>
<dbReference type="SUPFAM" id="SSF82714">
    <property type="entry name" value="Multidrug efflux transporter AcrB TolC docking domain, DN and DC subdomains"/>
    <property type="match status" value="2"/>
</dbReference>
<gene>
    <name evidence="2" type="ORF">D2962_01875</name>
</gene>
<dbReference type="PANTHER" id="PTHR32063">
    <property type="match status" value="1"/>
</dbReference>
<proteinExistence type="predicted"/>
<feature type="transmembrane region" description="Helical" evidence="1">
    <location>
        <begin position="1004"/>
        <end position="1030"/>
    </location>
</feature>
<keyword evidence="1" id="KW-0472">Membrane</keyword>
<dbReference type="EMBL" id="CP033169">
    <property type="protein sequence ID" value="AYO29519.1"/>
    <property type="molecule type" value="Genomic_DNA"/>
</dbReference>
<dbReference type="AlphaFoldDB" id="A0A3G2R2E2"/>
<dbReference type="Gene3D" id="3.30.70.1320">
    <property type="entry name" value="Multidrug efflux transporter AcrB pore domain like"/>
    <property type="match status" value="1"/>
</dbReference>
<feature type="transmembrane region" description="Helical" evidence="1">
    <location>
        <begin position="12"/>
        <end position="34"/>
    </location>
</feature>
<feature type="transmembrane region" description="Helical" evidence="1">
    <location>
        <begin position="461"/>
        <end position="483"/>
    </location>
</feature>
<dbReference type="InterPro" id="IPR027463">
    <property type="entry name" value="AcrB_DN_DC_subdom"/>
</dbReference>
<feature type="transmembrane region" description="Helical" evidence="1">
    <location>
        <begin position="542"/>
        <end position="561"/>
    </location>
</feature>
<feature type="transmembrane region" description="Helical" evidence="1">
    <location>
        <begin position="358"/>
        <end position="377"/>
    </location>
</feature>
<reference evidence="2 3" key="1">
    <citation type="submission" date="2018-10" db="EMBL/GenBank/DDBJ databases">
        <authorList>
            <person name="Zhang X."/>
        </authorList>
    </citation>
    <scope>NUCLEOTIDE SEQUENCE [LARGE SCALE GENOMIC DNA]</scope>
    <source>
        <strain evidence="2 3">SK-G1</strain>
    </source>
</reference>
<protein>
    <submittedName>
        <fullName evidence="2">Efflux RND transporter permease subunit</fullName>
    </submittedName>
</protein>
<feature type="transmembrane region" description="Helical" evidence="1">
    <location>
        <begin position="927"/>
        <end position="952"/>
    </location>
</feature>
<feature type="transmembrane region" description="Helical" evidence="1">
    <location>
        <begin position="389"/>
        <end position="409"/>
    </location>
</feature>
<name>A0A3G2R2E2_9FIRM</name>
<evidence type="ECO:0000313" key="2">
    <source>
        <dbReference type="EMBL" id="AYO29519.1"/>
    </source>
</evidence>
<accession>A0A3G2R2E2</accession>
<keyword evidence="1" id="KW-1133">Transmembrane helix</keyword>
<dbReference type="SUPFAM" id="SSF82866">
    <property type="entry name" value="Multidrug efflux transporter AcrB transmembrane domain"/>
    <property type="match status" value="2"/>
</dbReference>
<feature type="transmembrane region" description="Helical" evidence="1">
    <location>
        <begin position="332"/>
        <end position="351"/>
    </location>
</feature>
<evidence type="ECO:0000256" key="1">
    <source>
        <dbReference type="SAM" id="Phobius"/>
    </source>
</evidence>
<dbReference type="KEGG" id="bacg:D2962_01875"/>
<dbReference type="RefSeq" id="WP_122013934.1">
    <property type="nucleotide sequence ID" value="NZ_CP033169.1"/>
</dbReference>